<dbReference type="RefSeq" id="WP_147669890.1">
    <property type="nucleotide sequence ID" value="NZ_CP120678.1"/>
</dbReference>
<gene>
    <name evidence="2" type="ORF">P3F81_07640</name>
</gene>
<name>A0A9Y2AFB7_9FIRM</name>
<dbReference type="Pfam" id="PF04367">
    <property type="entry name" value="DUF502"/>
    <property type="match status" value="1"/>
</dbReference>
<organism evidence="2 3">
    <name type="scientific">Selenobaculum gibii</name>
    <dbReference type="NCBI Taxonomy" id="3054208"/>
    <lineage>
        <taxon>Bacteria</taxon>
        <taxon>Bacillati</taxon>
        <taxon>Bacillota</taxon>
        <taxon>Negativicutes</taxon>
        <taxon>Selenomonadales</taxon>
        <taxon>Selenomonadaceae</taxon>
        <taxon>Selenobaculum</taxon>
    </lineage>
</organism>
<feature type="transmembrane region" description="Helical" evidence="1">
    <location>
        <begin position="7"/>
        <end position="26"/>
    </location>
</feature>
<dbReference type="KEGG" id="sgbi:P3F81_07640"/>
<evidence type="ECO:0000256" key="1">
    <source>
        <dbReference type="SAM" id="Phobius"/>
    </source>
</evidence>
<keyword evidence="3" id="KW-1185">Reference proteome</keyword>
<sequence length="215" mass="24022">MKFLSRYFINGLLVIVPIAITILVIVEVFQFTEGVLGKYIPIDVPGIGFVTVIGLILCIGWLSSCWIMKQFIHFGEFIVGKIPFVKFIYNSVKHLSSAVFESKNLFKQAVLVPYPHQGVKAVGFIMADLSEAITEKLDDEYVCVFIPWSLNVTSGSNILIPKKDVIYLDVSVESALQYTLTAGSVMPTKEMENISDAGNYNQYIKDAIKNAKYFS</sequence>
<dbReference type="PANTHER" id="PTHR31876">
    <property type="entry name" value="COV-LIKE PROTEIN 1"/>
    <property type="match status" value="1"/>
</dbReference>
<proteinExistence type="predicted"/>
<feature type="transmembrane region" description="Helical" evidence="1">
    <location>
        <begin position="46"/>
        <end position="68"/>
    </location>
</feature>
<dbReference type="InterPro" id="IPR007462">
    <property type="entry name" value="COV1-like"/>
</dbReference>
<reference evidence="2" key="1">
    <citation type="submission" date="2023-03" db="EMBL/GenBank/DDBJ databases">
        <title>Selenobaculum gbiensis gen. nov. sp. nov., a new bacterium isolated from the gut microbiota of IBD patient.</title>
        <authorList>
            <person name="Yeo S."/>
            <person name="Park H."/>
            <person name="Huh C.S."/>
        </authorList>
    </citation>
    <scope>NUCLEOTIDE SEQUENCE</scope>
    <source>
        <strain evidence="2">ICN-92133</strain>
    </source>
</reference>
<evidence type="ECO:0000313" key="2">
    <source>
        <dbReference type="EMBL" id="WIW69789.1"/>
    </source>
</evidence>
<dbReference type="PANTHER" id="PTHR31876:SF26">
    <property type="entry name" value="PROTEIN LIKE COV 2"/>
    <property type="match status" value="1"/>
</dbReference>
<keyword evidence="1" id="KW-1133">Transmembrane helix</keyword>
<keyword evidence="1" id="KW-0812">Transmembrane</keyword>
<keyword evidence="1" id="KW-0472">Membrane</keyword>
<dbReference type="Proteomes" id="UP001243623">
    <property type="component" value="Chromosome"/>
</dbReference>
<dbReference type="EMBL" id="CP120678">
    <property type="protein sequence ID" value="WIW69789.1"/>
    <property type="molecule type" value="Genomic_DNA"/>
</dbReference>
<evidence type="ECO:0000313" key="3">
    <source>
        <dbReference type="Proteomes" id="UP001243623"/>
    </source>
</evidence>
<accession>A0A9Y2AFB7</accession>
<protein>
    <submittedName>
        <fullName evidence="2">DUF502 domain-containing protein</fullName>
    </submittedName>
</protein>
<dbReference type="AlphaFoldDB" id="A0A9Y2AFB7"/>